<protein>
    <submittedName>
        <fullName evidence="2">Uncharacterized protein</fullName>
    </submittedName>
</protein>
<feature type="transmembrane region" description="Helical" evidence="1">
    <location>
        <begin position="41"/>
        <end position="57"/>
    </location>
</feature>
<keyword evidence="1" id="KW-0812">Transmembrane</keyword>
<evidence type="ECO:0000313" key="3">
    <source>
        <dbReference type="Proteomes" id="UP001172684"/>
    </source>
</evidence>
<proteinExistence type="predicted"/>
<keyword evidence="1" id="KW-1133">Transmembrane helix</keyword>
<evidence type="ECO:0000313" key="2">
    <source>
        <dbReference type="EMBL" id="KAJ9668905.1"/>
    </source>
</evidence>
<organism evidence="2 3">
    <name type="scientific">Coniosporium apollinis</name>
    <dbReference type="NCBI Taxonomy" id="61459"/>
    <lineage>
        <taxon>Eukaryota</taxon>
        <taxon>Fungi</taxon>
        <taxon>Dikarya</taxon>
        <taxon>Ascomycota</taxon>
        <taxon>Pezizomycotina</taxon>
        <taxon>Dothideomycetes</taxon>
        <taxon>Dothideomycetes incertae sedis</taxon>
        <taxon>Coniosporium</taxon>
    </lineage>
</organism>
<dbReference type="EMBL" id="JAPDRL010000005">
    <property type="protein sequence ID" value="KAJ9668905.1"/>
    <property type="molecule type" value="Genomic_DNA"/>
</dbReference>
<reference evidence="2" key="1">
    <citation type="submission" date="2022-10" db="EMBL/GenBank/DDBJ databases">
        <title>Culturing micro-colonial fungi from biological soil crusts in the Mojave desert and describing Neophaeococcomyces mojavensis, and introducing the new genera and species Taxawa tesnikishii.</title>
        <authorList>
            <person name="Kurbessoian T."/>
            <person name="Stajich J.E."/>
        </authorList>
    </citation>
    <scope>NUCLEOTIDE SEQUENCE</scope>
    <source>
        <strain evidence="2">TK_1</strain>
    </source>
</reference>
<keyword evidence="3" id="KW-1185">Reference proteome</keyword>
<sequence>MLPDPVPDIPPPPPFQPTVAVAYGDTRPIHLATWEDHSKEALLLLSTAIFGAVIAFLL</sequence>
<feature type="non-terminal residue" evidence="2">
    <location>
        <position position="58"/>
    </location>
</feature>
<accession>A0ABQ9P5K5</accession>
<keyword evidence="1" id="KW-0472">Membrane</keyword>
<dbReference type="Proteomes" id="UP001172684">
    <property type="component" value="Unassembled WGS sequence"/>
</dbReference>
<comment type="caution">
    <text evidence="2">The sequence shown here is derived from an EMBL/GenBank/DDBJ whole genome shotgun (WGS) entry which is preliminary data.</text>
</comment>
<evidence type="ECO:0000256" key="1">
    <source>
        <dbReference type="SAM" id="Phobius"/>
    </source>
</evidence>
<name>A0ABQ9P5K5_9PEZI</name>
<gene>
    <name evidence="2" type="ORF">H2201_001151</name>
</gene>